<keyword evidence="3" id="KW-0238">DNA-binding</keyword>
<dbReference type="Pfam" id="PF00126">
    <property type="entry name" value="HTH_1"/>
    <property type="match status" value="1"/>
</dbReference>
<evidence type="ECO:0000313" key="6">
    <source>
        <dbReference type="EMBL" id="KUN18247.1"/>
    </source>
</evidence>
<dbReference type="InterPro" id="IPR000847">
    <property type="entry name" value="LysR_HTH_N"/>
</dbReference>
<dbReference type="SUPFAM" id="SSF46785">
    <property type="entry name" value="Winged helix' DNA-binding domain"/>
    <property type="match status" value="1"/>
</dbReference>
<accession>A0A101PV46</accession>
<dbReference type="Gene3D" id="3.40.190.10">
    <property type="entry name" value="Periplasmic binding protein-like II"/>
    <property type="match status" value="2"/>
</dbReference>
<dbReference type="FunFam" id="1.10.10.10:FF:000001">
    <property type="entry name" value="LysR family transcriptional regulator"/>
    <property type="match status" value="1"/>
</dbReference>
<evidence type="ECO:0000256" key="4">
    <source>
        <dbReference type="ARBA" id="ARBA00023163"/>
    </source>
</evidence>
<dbReference type="CDD" id="cd08414">
    <property type="entry name" value="PBP2_LTTR_aromatics_like"/>
    <property type="match status" value="1"/>
</dbReference>
<gene>
    <name evidence="6" type="ORF">AQJ11_34835</name>
</gene>
<reference evidence="6 7" key="1">
    <citation type="submission" date="2015-10" db="EMBL/GenBank/DDBJ databases">
        <title>Draft genome sequence of Streptomyces corchorusii DSM 40340, type strain for the species Streptomyces corchorusii.</title>
        <authorList>
            <person name="Ruckert C."/>
            <person name="Winkler A."/>
            <person name="Kalinowski J."/>
            <person name="Kampfer P."/>
            <person name="Glaeser S."/>
        </authorList>
    </citation>
    <scope>NUCLEOTIDE SEQUENCE [LARGE SCALE GENOMIC DNA]</scope>
    <source>
        <strain evidence="6 7">DSM 40340</strain>
    </source>
</reference>
<dbReference type="AlphaFoldDB" id="A0A101PV46"/>
<dbReference type="Pfam" id="PF03466">
    <property type="entry name" value="LysR_substrate"/>
    <property type="match status" value="1"/>
</dbReference>
<dbReference type="PANTHER" id="PTHR30346">
    <property type="entry name" value="TRANSCRIPTIONAL DUAL REGULATOR HCAR-RELATED"/>
    <property type="match status" value="1"/>
</dbReference>
<dbReference type="SUPFAM" id="SSF53850">
    <property type="entry name" value="Periplasmic binding protein-like II"/>
    <property type="match status" value="1"/>
</dbReference>
<proteinExistence type="inferred from homology"/>
<keyword evidence="7" id="KW-1185">Reference proteome</keyword>
<dbReference type="PANTHER" id="PTHR30346:SF17">
    <property type="entry name" value="LYSR FAMILY TRANSCRIPTIONAL REGULATOR"/>
    <property type="match status" value="1"/>
</dbReference>
<evidence type="ECO:0000256" key="2">
    <source>
        <dbReference type="ARBA" id="ARBA00023015"/>
    </source>
</evidence>
<evidence type="ECO:0000259" key="5">
    <source>
        <dbReference type="PROSITE" id="PS50931"/>
    </source>
</evidence>
<evidence type="ECO:0000256" key="1">
    <source>
        <dbReference type="ARBA" id="ARBA00009437"/>
    </source>
</evidence>
<dbReference type="GO" id="GO:0032993">
    <property type="term" value="C:protein-DNA complex"/>
    <property type="evidence" value="ECO:0007669"/>
    <property type="project" value="TreeGrafter"/>
</dbReference>
<dbReference type="InterPro" id="IPR005119">
    <property type="entry name" value="LysR_subst-bd"/>
</dbReference>
<organism evidence="6 7">
    <name type="scientific">Streptomyces corchorusii</name>
    <name type="common">Streptomyces chibaensis</name>
    <dbReference type="NCBI Taxonomy" id="1903"/>
    <lineage>
        <taxon>Bacteria</taxon>
        <taxon>Bacillati</taxon>
        <taxon>Actinomycetota</taxon>
        <taxon>Actinomycetes</taxon>
        <taxon>Kitasatosporales</taxon>
        <taxon>Streptomycetaceae</taxon>
        <taxon>Streptomyces</taxon>
    </lineage>
</organism>
<dbReference type="GO" id="GO:0003700">
    <property type="term" value="F:DNA-binding transcription factor activity"/>
    <property type="evidence" value="ECO:0007669"/>
    <property type="project" value="InterPro"/>
</dbReference>
<comment type="similarity">
    <text evidence="1">Belongs to the LysR transcriptional regulatory family.</text>
</comment>
<keyword evidence="2" id="KW-0805">Transcription regulation</keyword>
<dbReference type="PRINTS" id="PR00039">
    <property type="entry name" value="HTHLYSR"/>
</dbReference>
<dbReference type="RefSeq" id="WP_059265909.1">
    <property type="nucleotide sequence ID" value="NZ_KQ948367.1"/>
</dbReference>
<dbReference type="GO" id="GO:0003677">
    <property type="term" value="F:DNA binding"/>
    <property type="evidence" value="ECO:0007669"/>
    <property type="project" value="UniProtKB-KW"/>
</dbReference>
<dbReference type="InterPro" id="IPR036388">
    <property type="entry name" value="WH-like_DNA-bd_sf"/>
</dbReference>
<comment type="caution">
    <text evidence="6">The sequence shown here is derived from an EMBL/GenBank/DDBJ whole genome shotgun (WGS) entry which is preliminary data.</text>
</comment>
<dbReference type="EMBL" id="LMWP01000044">
    <property type="protein sequence ID" value="KUN18247.1"/>
    <property type="molecule type" value="Genomic_DNA"/>
</dbReference>
<feature type="domain" description="HTH lysR-type" evidence="5">
    <location>
        <begin position="21"/>
        <end position="78"/>
    </location>
</feature>
<dbReference type="PROSITE" id="PS50931">
    <property type="entry name" value="HTH_LYSR"/>
    <property type="match status" value="1"/>
</dbReference>
<dbReference type="Proteomes" id="UP000053398">
    <property type="component" value="Unassembled WGS sequence"/>
</dbReference>
<dbReference type="InterPro" id="IPR036390">
    <property type="entry name" value="WH_DNA-bd_sf"/>
</dbReference>
<sequence>MTDSSPVTLADLQVTRSEPDIDLRLLRAFLAVAGEGHFGRAADRLMVAQSALSRQVQQLERLLGATLFTRTSRGARLTGVGRLILPHAEQAVAQNRRLVRMARSAAGRYGARTLTISAPLPSPPGGLLAEAVRHFRATHPDVQVSVVGLDDGDVAAALRDGRIDAALTWGGDPYADHGQVLLEEGASALVSRHHAWAGAAEMPLAALTEDPFLFPVRERGHCWDSLNELAAAAQVRLTPVPTAPSAVLDLVAAGLGVSVVPASFGFAGYTDVAFVPLPGLHHRMSVVRHGGDGSAVAEAFVASCRSAAAGLSAAHPGIWRQPAVFRPR</sequence>
<dbReference type="Gene3D" id="1.10.10.10">
    <property type="entry name" value="Winged helix-like DNA-binding domain superfamily/Winged helix DNA-binding domain"/>
    <property type="match status" value="1"/>
</dbReference>
<evidence type="ECO:0000256" key="3">
    <source>
        <dbReference type="ARBA" id="ARBA00023125"/>
    </source>
</evidence>
<protein>
    <submittedName>
        <fullName evidence="6">LysR family transcriptional regulator</fullName>
    </submittedName>
</protein>
<evidence type="ECO:0000313" key="7">
    <source>
        <dbReference type="Proteomes" id="UP000053398"/>
    </source>
</evidence>
<name>A0A101PV46_STRCK</name>
<keyword evidence="4" id="KW-0804">Transcription</keyword>